<organism evidence="10 11">
    <name type="scientific">Pedobacter frigidisoli</name>
    <dbReference type="NCBI Taxonomy" id="2530455"/>
    <lineage>
        <taxon>Bacteria</taxon>
        <taxon>Pseudomonadati</taxon>
        <taxon>Bacteroidota</taxon>
        <taxon>Sphingobacteriia</taxon>
        <taxon>Sphingobacteriales</taxon>
        <taxon>Sphingobacteriaceae</taxon>
        <taxon>Pedobacter</taxon>
    </lineage>
</organism>
<reference evidence="10 11" key="1">
    <citation type="submission" date="2019-02" db="EMBL/GenBank/DDBJ databases">
        <title>Pedobacter sp. RP-3-11 sp. nov., isolated from Arctic soil.</title>
        <authorList>
            <person name="Dahal R.H."/>
        </authorList>
    </citation>
    <scope>NUCLEOTIDE SEQUENCE [LARGE SCALE GENOMIC DNA]</scope>
    <source>
        <strain evidence="10 11">RP-3-11</strain>
    </source>
</reference>
<gene>
    <name evidence="10" type="ORF">EZ449_17005</name>
</gene>
<dbReference type="EC" id="2.4.99.12" evidence="2 8"/>
<keyword evidence="8" id="KW-1003">Cell membrane</keyword>
<evidence type="ECO:0000256" key="6">
    <source>
        <dbReference type="ARBA" id="ARBA00049183"/>
    </source>
</evidence>
<dbReference type="SUPFAM" id="SSF53756">
    <property type="entry name" value="UDP-Glycosyltransferase/glycogen phosphorylase"/>
    <property type="match status" value="1"/>
</dbReference>
<evidence type="ECO:0000256" key="2">
    <source>
        <dbReference type="ARBA" id="ARBA00012621"/>
    </source>
</evidence>
<keyword evidence="4 8" id="KW-0808">Transferase</keyword>
<evidence type="ECO:0000313" key="10">
    <source>
        <dbReference type="EMBL" id="TCD04675.1"/>
    </source>
</evidence>
<evidence type="ECO:0000256" key="4">
    <source>
        <dbReference type="ARBA" id="ARBA00022679"/>
    </source>
</evidence>
<dbReference type="Pfam" id="PF04413">
    <property type="entry name" value="Glycos_transf_N"/>
    <property type="match status" value="1"/>
</dbReference>
<comment type="subcellular location">
    <subcellularLocation>
        <location evidence="8">Cell membrane</location>
    </subcellularLocation>
</comment>
<keyword evidence="8" id="KW-0472">Membrane</keyword>
<dbReference type="GO" id="GO:0005886">
    <property type="term" value="C:plasma membrane"/>
    <property type="evidence" value="ECO:0007669"/>
    <property type="project" value="UniProtKB-SubCell"/>
</dbReference>
<name>A0A4R0NWH8_9SPHI</name>
<dbReference type="Gene3D" id="3.40.50.2000">
    <property type="entry name" value="Glycogen Phosphorylase B"/>
    <property type="match status" value="1"/>
</dbReference>
<evidence type="ECO:0000256" key="7">
    <source>
        <dbReference type="PIRSR" id="PIRSR639901-1"/>
    </source>
</evidence>
<dbReference type="InterPro" id="IPR007507">
    <property type="entry name" value="Glycos_transf_N"/>
</dbReference>
<evidence type="ECO:0000313" key="11">
    <source>
        <dbReference type="Proteomes" id="UP000291485"/>
    </source>
</evidence>
<dbReference type="UniPathway" id="UPA00958"/>
<comment type="function">
    <text evidence="8">Involved in lipopolysaccharide (LPS) biosynthesis. Catalyzes the transfer of 3-deoxy-D-manno-octulosonate (Kdo) residue(s) from CMP-Kdo to lipid IV(A), the tetraacyldisaccharide-1,4'-bisphosphate precursor of lipid A.</text>
</comment>
<evidence type="ECO:0000256" key="8">
    <source>
        <dbReference type="RuleBase" id="RU365103"/>
    </source>
</evidence>
<dbReference type="InterPro" id="IPR038107">
    <property type="entry name" value="Glycos_transf_N_sf"/>
</dbReference>
<comment type="caution">
    <text evidence="10">The sequence shown here is derived from an EMBL/GenBank/DDBJ whole genome shotgun (WGS) entry which is preliminary data.</text>
</comment>
<keyword evidence="11" id="KW-1185">Reference proteome</keyword>
<dbReference type="GO" id="GO:0009244">
    <property type="term" value="P:lipopolysaccharide core region biosynthetic process"/>
    <property type="evidence" value="ECO:0007669"/>
    <property type="project" value="UniProtKB-UniRule"/>
</dbReference>
<dbReference type="Proteomes" id="UP000291485">
    <property type="component" value="Unassembled WGS sequence"/>
</dbReference>
<evidence type="ECO:0000256" key="3">
    <source>
        <dbReference type="ARBA" id="ARBA00019077"/>
    </source>
</evidence>
<evidence type="ECO:0000256" key="1">
    <source>
        <dbReference type="ARBA" id="ARBA00004713"/>
    </source>
</evidence>
<dbReference type="InterPro" id="IPR039901">
    <property type="entry name" value="Kdotransferase"/>
</dbReference>
<dbReference type="Gene3D" id="3.40.50.11720">
    <property type="entry name" value="3-Deoxy-D-manno-octulosonic-acid transferase, N-terminal domain"/>
    <property type="match status" value="1"/>
</dbReference>
<proteinExistence type="inferred from homology"/>
<dbReference type="EMBL" id="SJSN01000014">
    <property type="protein sequence ID" value="TCD04675.1"/>
    <property type="molecule type" value="Genomic_DNA"/>
</dbReference>
<evidence type="ECO:0000256" key="5">
    <source>
        <dbReference type="ARBA" id="ARBA00031445"/>
    </source>
</evidence>
<feature type="active site" description="Proton acceptor" evidence="7">
    <location>
        <position position="60"/>
    </location>
</feature>
<evidence type="ECO:0000259" key="9">
    <source>
        <dbReference type="Pfam" id="PF04413"/>
    </source>
</evidence>
<feature type="domain" description="3-deoxy-D-manno-octulosonic-acid transferase N-terminal" evidence="9">
    <location>
        <begin position="45"/>
        <end position="205"/>
    </location>
</feature>
<accession>A0A4R0NWH8</accession>
<comment type="similarity">
    <text evidence="8">Belongs to the glycosyltransferase group 1 family.</text>
</comment>
<dbReference type="GO" id="GO:0009245">
    <property type="term" value="P:lipid A biosynthetic process"/>
    <property type="evidence" value="ECO:0007669"/>
    <property type="project" value="TreeGrafter"/>
</dbReference>
<keyword evidence="8" id="KW-0448">Lipopolysaccharide biosynthesis</keyword>
<comment type="pathway">
    <text evidence="1 8">Bacterial outer membrane biogenesis; LPS core biosynthesis.</text>
</comment>
<protein>
    <recommendedName>
        <fullName evidence="3 8">3-deoxy-D-manno-octulosonic acid transferase</fullName>
        <shortName evidence="8">Kdo transferase</shortName>
        <ecNumber evidence="2 8">2.4.99.12</ecNumber>
    </recommendedName>
    <alternativeName>
        <fullName evidence="5 8">Lipid IV(A) 3-deoxy-D-manno-octulosonic acid transferase</fullName>
    </alternativeName>
</protein>
<dbReference type="OrthoDB" id="9789797at2"/>
<dbReference type="PANTHER" id="PTHR42755:SF1">
    <property type="entry name" value="3-DEOXY-D-MANNO-OCTULOSONIC ACID TRANSFERASE, MITOCHONDRIAL-RELATED"/>
    <property type="match status" value="1"/>
</dbReference>
<dbReference type="PANTHER" id="PTHR42755">
    <property type="entry name" value="3-DEOXY-MANNO-OCTULOSONATE CYTIDYLYLTRANSFERASE"/>
    <property type="match status" value="1"/>
</dbReference>
<dbReference type="AlphaFoldDB" id="A0A4R0NWH8"/>
<sequence>MLLLYTLGIKGYNLIIWIFSLFNTKAKLFINGRKKIFDQIAEKINPNDKHVWFHFASLGEFEQGRPVLEKLKSLYPQRKIVVTFFSPSGYEIRKNYALADVFYLPIDTPSNAKRFVKAINPEMAIFTKYEFWHFYFKELADQNIPLYVISGIFRPSQAFFKWYGGFYRNILKSVTYFFVQNEESKNLLVSIGLNNVIINGDTRFDRVYENAQLPKKLETIERFIGDSPSLICGSTWPEDEKLLSVLPAKYPDWKFIIAPHEIHESHIESIEKQFSAGTLRFSVFDAETINQNSNILIIDNIGMLSSLYQYGKLAYIGGGFGTGIHNTLEAAAFGLPVIFGPKYDKFQEAKDLIAIGAAKSISSTTELINAFDELIVDEKAAVAARNYVEDKKGATDQIIAMITKSN</sequence>
<dbReference type="GO" id="GO:0043842">
    <property type="term" value="F:Kdo transferase activity"/>
    <property type="evidence" value="ECO:0007669"/>
    <property type="project" value="UniProtKB-EC"/>
</dbReference>
<comment type="catalytic activity">
    <reaction evidence="6 8">
        <text>lipid IVA (E. coli) + CMP-3-deoxy-beta-D-manno-octulosonate = alpha-Kdo-(2-&gt;6)-lipid IVA (E. coli) + CMP + H(+)</text>
        <dbReference type="Rhea" id="RHEA:28066"/>
        <dbReference type="ChEBI" id="CHEBI:15378"/>
        <dbReference type="ChEBI" id="CHEBI:58603"/>
        <dbReference type="ChEBI" id="CHEBI:60364"/>
        <dbReference type="ChEBI" id="CHEBI:60377"/>
        <dbReference type="ChEBI" id="CHEBI:85987"/>
        <dbReference type="EC" id="2.4.99.12"/>
    </reaction>
</comment>